<dbReference type="AlphaFoldDB" id="A0A917HZD4"/>
<dbReference type="GO" id="GO:0008270">
    <property type="term" value="F:zinc ion binding"/>
    <property type="evidence" value="ECO:0007669"/>
    <property type="project" value="UniProtKB-UniRule"/>
</dbReference>
<evidence type="ECO:0000313" key="8">
    <source>
        <dbReference type="Proteomes" id="UP000660862"/>
    </source>
</evidence>
<dbReference type="PANTHER" id="PTHR38461:SF1">
    <property type="entry name" value="4-DEOXY-L-THREO-5-HEXOSULOSE-URONATE KETOL-ISOMERASE"/>
    <property type="match status" value="1"/>
</dbReference>
<dbReference type="InterPro" id="IPR007045">
    <property type="entry name" value="KduI"/>
</dbReference>
<dbReference type="Proteomes" id="UP000660862">
    <property type="component" value="Unassembled WGS sequence"/>
</dbReference>
<comment type="caution">
    <text evidence="7">The sequence shown here is derived from an EMBL/GenBank/DDBJ whole genome shotgun (WGS) entry which is preliminary data.</text>
</comment>
<dbReference type="SUPFAM" id="SSF51182">
    <property type="entry name" value="RmlC-like cupins"/>
    <property type="match status" value="1"/>
</dbReference>
<reference evidence="7" key="1">
    <citation type="journal article" date="2014" name="Int. J. Syst. Evol. Microbiol.">
        <title>Complete genome sequence of Corynebacterium casei LMG S-19264T (=DSM 44701T), isolated from a smear-ripened cheese.</title>
        <authorList>
            <consortium name="US DOE Joint Genome Institute (JGI-PGF)"/>
            <person name="Walter F."/>
            <person name="Albersmeier A."/>
            <person name="Kalinowski J."/>
            <person name="Ruckert C."/>
        </authorList>
    </citation>
    <scope>NUCLEOTIDE SEQUENCE</scope>
    <source>
        <strain evidence="7">CGMCC 1.12195</strain>
    </source>
</reference>
<evidence type="ECO:0000313" key="7">
    <source>
        <dbReference type="EMBL" id="GGG98974.1"/>
    </source>
</evidence>
<dbReference type="GO" id="GO:0008697">
    <property type="term" value="F:4-deoxy-L-threo-5-hexosulose-uronate ketol-isomerase activity"/>
    <property type="evidence" value="ECO:0007669"/>
    <property type="project" value="UniProtKB-UniRule"/>
</dbReference>
<keyword evidence="5 6" id="KW-0413">Isomerase</keyword>
<reference evidence="7" key="2">
    <citation type="submission" date="2020-09" db="EMBL/GenBank/DDBJ databases">
        <authorList>
            <person name="Sun Q."/>
            <person name="Zhou Y."/>
        </authorList>
    </citation>
    <scope>NUCLEOTIDE SEQUENCE</scope>
    <source>
        <strain evidence="7">CGMCC 1.12195</strain>
    </source>
</reference>
<feature type="binding site" evidence="6">
    <location>
        <position position="229"/>
    </location>
    <ligand>
        <name>Zn(2+)</name>
        <dbReference type="ChEBI" id="CHEBI:29105"/>
    </ligand>
</feature>
<keyword evidence="3 6" id="KW-0479">Metal-binding</keyword>
<comment type="cofactor">
    <cofactor evidence="6">
        <name>Zn(2+)</name>
        <dbReference type="ChEBI" id="CHEBI:29105"/>
    </cofactor>
    <text evidence="6">Binds 1 zinc ion per subunit.</text>
</comment>
<keyword evidence="8" id="KW-1185">Reference proteome</keyword>
<name>A0A917HZD4_9SPHI</name>
<dbReference type="HAMAP" id="MF_00687">
    <property type="entry name" value="KduI"/>
    <property type="match status" value="1"/>
</dbReference>
<dbReference type="InterPro" id="IPR014710">
    <property type="entry name" value="RmlC-like_jellyroll"/>
</dbReference>
<dbReference type="PIRSF" id="PIRSF006625">
    <property type="entry name" value="KduI"/>
    <property type="match status" value="1"/>
</dbReference>
<dbReference type="InterPro" id="IPR027449">
    <property type="entry name" value="KduI_N"/>
</dbReference>
<dbReference type="Pfam" id="PF04962">
    <property type="entry name" value="KduI"/>
    <property type="match status" value="1"/>
</dbReference>
<dbReference type="InterPro" id="IPR011051">
    <property type="entry name" value="RmlC_Cupin_sf"/>
</dbReference>
<feature type="binding site" evidence="6">
    <location>
        <position position="234"/>
    </location>
    <ligand>
        <name>Zn(2+)</name>
        <dbReference type="ChEBI" id="CHEBI:29105"/>
    </ligand>
</feature>
<evidence type="ECO:0000256" key="3">
    <source>
        <dbReference type="ARBA" id="ARBA00022723"/>
    </source>
</evidence>
<feature type="binding site" evidence="6">
    <location>
        <position position="227"/>
    </location>
    <ligand>
        <name>Zn(2+)</name>
        <dbReference type="ChEBI" id="CHEBI:29105"/>
    </ligand>
</feature>
<dbReference type="GO" id="GO:0019698">
    <property type="term" value="P:D-galacturonate catabolic process"/>
    <property type="evidence" value="ECO:0007669"/>
    <property type="project" value="TreeGrafter"/>
</dbReference>
<comment type="similarity">
    <text evidence="2 6">Belongs to the KduI family.</text>
</comment>
<dbReference type="GO" id="GO:0045490">
    <property type="term" value="P:pectin catabolic process"/>
    <property type="evidence" value="ECO:0007669"/>
    <property type="project" value="UniProtKB-UniRule"/>
</dbReference>
<dbReference type="EMBL" id="BMER01000005">
    <property type="protein sequence ID" value="GGG98974.1"/>
    <property type="molecule type" value="Genomic_DNA"/>
</dbReference>
<evidence type="ECO:0000256" key="5">
    <source>
        <dbReference type="ARBA" id="ARBA00023235"/>
    </source>
</evidence>
<keyword evidence="4 6" id="KW-0862">Zinc</keyword>
<protein>
    <recommendedName>
        <fullName evidence="6">4-deoxy-L-threo-5-hexosulose-uronate ketol-isomerase</fullName>
        <ecNumber evidence="6">5.3.1.17</ecNumber>
    </recommendedName>
    <alternativeName>
        <fullName evidence="6">5-keto-4-deoxyuronate isomerase</fullName>
    </alternativeName>
    <alternativeName>
        <fullName evidence="6">DKI isomerase</fullName>
    </alternativeName>
</protein>
<comment type="pathway">
    <text evidence="6">Glycan metabolism; pectin degradation; 2-dehydro-3-deoxy-D-gluconate from pectin: step 4/5.</text>
</comment>
<evidence type="ECO:0000256" key="4">
    <source>
        <dbReference type="ARBA" id="ARBA00022833"/>
    </source>
</evidence>
<dbReference type="NCBIfam" id="NF002091">
    <property type="entry name" value="PRK00924.1"/>
    <property type="match status" value="1"/>
</dbReference>
<evidence type="ECO:0000256" key="1">
    <source>
        <dbReference type="ARBA" id="ARBA00000552"/>
    </source>
</evidence>
<dbReference type="EC" id="5.3.1.17" evidence="6"/>
<dbReference type="InterPro" id="IPR021120">
    <property type="entry name" value="KduI/IolB_isomerase"/>
</dbReference>
<evidence type="ECO:0000256" key="2">
    <source>
        <dbReference type="ARBA" id="ARBA00008086"/>
    </source>
</evidence>
<evidence type="ECO:0000256" key="6">
    <source>
        <dbReference type="HAMAP-Rule" id="MF_00687"/>
    </source>
</evidence>
<dbReference type="Gene3D" id="2.60.120.520">
    <property type="entry name" value="pectin degrading enzyme 5-keto 4- deoxyuronate isomerase, domain 1"/>
    <property type="match status" value="1"/>
</dbReference>
<gene>
    <name evidence="6 7" type="primary">kduI</name>
    <name evidence="7" type="ORF">GCM10007415_38310</name>
</gene>
<dbReference type="CDD" id="cd20491">
    <property type="entry name" value="cupin_KduI_C"/>
    <property type="match status" value="1"/>
</dbReference>
<dbReference type="Gene3D" id="2.60.120.10">
    <property type="entry name" value="Jelly Rolls"/>
    <property type="match status" value="1"/>
</dbReference>
<dbReference type="GO" id="GO:0042840">
    <property type="term" value="P:D-glucuronate catabolic process"/>
    <property type="evidence" value="ECO:0007669"/>
    <property type="project" value="TreeGrafter"/>
</dbReference>
<accession>A0A917HZD4</accession>
<organism evidence="7 8">
    <name type="scientific">Parapedobacter pyrenivorans</name>
    <dbReference type="NCBI Taxonomy" id="1305674"/>
    <lineage>
        <taxon>Bacteria</taxon>
        <taxon>Pseudomonadati</taxon>
        <taxon>Bacteroidota</taxon>
        <taxon>Sphingobacteriia</taxon>
        <taxon>Sphingobacteriales</taxon>
        <taxon>Sphingobacteriaceae</taxon>
        <taxon>Parapedobacter</taxon>
    </lineage>
</organism>
<feature type="binding site" evidence="6">
    <location>
        <position position="276"/>
    </location>
    <ligand>
        <name>Zn(2+)</name>
        <dbReference type="ChEBI" id="CHEBI:29105"/>
    </ligand>
</feature>
<comment type="function">
    <text evidence="6">Catalyzes the isomerization of 5-dehydro-4-deoxy-D-glucuronate to 3-deoxy-D-glycero-2,5-hexodiulosonate.</text>
</comment>
<dbReference type="PANTHER" id="PTHR38461">
    <property type="entry name" value="4-DEOXY-L-THREO-5-HEXOSULOSE-URONATE KETOL-ISOMERASE"/>
    <property type="match status" value="1"/>
</dbReference>
<dbReference type="CDD" id="cd20294">
    <property type="entry name" value="cupin_KduI_N"/>
    <property type="match status" value="1"/>
</dbReference>
<comment type="catalytic activity">
    <reaction evidence="1 6">
        <text>5-dehydro-4-deoxy-D-glucuronate = 3-deoxy-D-glycero-2,5-hexodiulosonate</text>
        <dbReference type="Rhea" id="RHEA:23896"/>
        <dbReference type="ChEBI" id="CHEBI:17117"/>
        <dbReference type="ChEBI" id="CHEBI:29071"/>
        <dbReference type="EC" id="5.3.1.17"/>
    </reaction>
</comment>
<sequence>MIKCSYLSLSPFEVDAKSGVNANNQLYKRMSIHYESRYALGPTETKHLDTTTLRQHFLIETVFTDGEIQLVYTHYDRYIAGGAKPVDKPLRLETIDALKAPYFLERRELGIINVGGNGRVTVDGTVYTLGFKEALYVGKGSEEVVFSSDDRANPAKFYLSSAPAHHAYPTKKVTKADAEVVELGSLETANHRVINKLLVAGVVDTCQLQMGMTELKAGSVWNTMPAHTHDRRMEVYFYFEVPEGQSVSHFMGQPQETRHIWMQNEQAVISPPWSVHAGAGTSNYTFIWGMAGENMDYGDMDGCAITELK</sequence>
<proteinExistence type="inferred from homology"/>